<feature type="domain" description="PpiC" evidence="9">
    <location>
        <begin position="152"/>
        <end position="254"/>
    </location>
</feature>
<reference evidence="10 11" key="1">
    <citation type="submission" date="2016-11" db="EMBL/GenBank/DDBJ databases">
        <title>Complete Genome Sequence of Bradyrhizobium sp. strain J5, an isolated from soybean nodule in Hokkaido.</title>
        <authorList>
            <person name="Kanehara K."/>
        </authorList>
    </citation>
    <scope>NUCLEOTIDE SEQUENCE [LARGE SCALE GENOMIC DNA]</scope>
    <source>
        <strain evidence="10 11">J5</strain>
    </source>
</reference>
<name>A0A1L3FJI5_BRAJP</name>
<dbReference type="AlphaFoldDB" id="A0A1L3FJI5"/>
<evidence type="ECO:0000256" key="1">
    <source>
        <dbReference type="ARBA" id="ARBA00000971"/>
    </source>
</evidence>
<sequence>MNALPGFCMPYRAMTARAGLATVWLAVMLGAGAPAFGQSPSADPVVAVVNGSPIRESDLELADEVIGRNLLVQDPIERRETLLKMVTDAVLLAKVATDRHIEDPADLQRRAIFARNQGLTNHLLNVVGQQAVSEEAMRKAYQEVVLNGVTTEPELHLRHLVFMIAPPADDAAVKAAEQKAKAAMDRINKGEDFTAVVAGVSEDPVTKARGGDYDWRQRGEMGKEYADVAIKLKKGEVSQPFKTAVGWHILKLEDMRPRKPADYDNIRDRLAAMVASAAQIELVDKVRAEAKIERMDQIHKADKEGAKVR</sequence>
<keyword evidence="8 10" id="KW-0413">Isomerase</keyword>
<dbReference type="EC" id="5.2.1.8" evidence="3"/>
<dbReference type="PROSITE" id="PS50198">
    <property type="entry name" value="PPIC_PPIASE_2"/>
    <property type="match status" value="1"/>
</dbReference>
<dbReference type="PANTHER" id="PTHR47245:SF2">
    <property type="entry name" value="PEPTIDYL-PROLYL CIS-TRANS ISOMERASE HP_0175-RELATED"/>
    <property type="match status" value="1"/>
</dbReference>
<dbReference type="InterPro" id="IPR027304">
    <property type="entry name" value="Trigger_fact/SurA_dom_sf"/>
</dbReference>
<evidence type="ECO:0000256" key="7">
    <source>
        <dbReference type="ARBA" id="ARBA00031484"/>
    </source>
</evidence>
<dbReference type="SUPFAM" id="SSF54534">
    <property type="entry name" value="FKBP-like"/>
    <property type="match status" value="1"/>
</dbReference>
<evidence type="ECO:0000259" key="9">
    <source>
        <dbReference type="PROSITE" id="PS50198"/>
    </source>
</evidence>
<dbReference type="Pfam" id="PF00639">
    <property type="entry name" value="Rotamase"/>
    <property type="match status" value="1"/>
</dbReference>
<organism evidence="10 11">
    <name type="scientific">Bradyrhizobium japonicum</name>
    <dbReference type="NCBI Taxonomy" id="375"/>
    <lineage>
        <taxon>Bacteria</taxon>
        <taxon>Pseudomonadati</taxon>
        <taxon>Pseudomonadota</taxon>
        <taxon>Alphaproteobacteria</taxon>
        <taxon>Hyphomicrobiales</taxon>
        <taxon>Nitrobacteraceae</taxon>
        <taxon>Bradyrhizobium</taxon>
    </lineage>
</organism>
<keyword evidence="5 8" id="KW-0697">Rotamase</keyword>
<evidence type="ECO:0000256" key="8">
    <source>
        <dbReference type="PROSITE-ProRule" id="PRU00278"/>
    </source>
</evidence>
<dbReference type="Proteomes" id="UP000181962">
    <property type="component" value="Chromosome"/>
</dbReference>
<dbReference type="InterPro" id="IPR050245">
    <property type="entry name" value="PrsA_foldase"/>
</dbReference>
<dbReference type="InterPro" id="IPR046357">
    <property type="entry name" value="PPIase_dom_sf"/>
</dbReference>
<protein>
    <recommendedName>
        <fullName evidence="4">Parvulin-like PPIase</fullName>
        <ecNumber evidence="3">5.2.1.8</ecNumber>
    </recommendedName>
    <alternativeName>
        <fullName evidence="6">Peptidyl-prolyl cis-trans isomerase plp</fullName>
    </alternativeName>
    <alternativeName>
        <fullName evidence="7">Rotamase plp</fullName>
    </alternativeName>
</protein>
<dbReference type="OrthoDB" id="14196at2"/>
<dbReference type="PANTHER" id="PTHR47245">
    <property type="entry name" value="PEPTIDYLPROLYL ISOMERASE"/>
    <property type="match status" value="1"/>
</dbReference>
<comment type="catalytic activity">
    <reaction evidence="1">
        <text>[protein]-peptidylproline (omega=180) = [protein]-peptidylproline (omega=0)</text>
        <dbReference type="Rhea" id="RHEA:16237"/>
        <dbReference type="Rhea" id="RHEA-COMP:10747"/>
        <dbReference type="Rhea" id="RHEA-COMP:10748"/>
        <dbReference type="ChEBI" id="CHEBI:83833"/>
        <dbReference type="ChEBI" id="CHEBI:83834"/>
        <dbReference type="EC" id="5.2.1.8"/>
    </reaction>
</comment>
<evidence type="ECO:0000256" key="4">
    <source>
        <dbReference type="ARBA" id="ARBA00018370"/>
    </source>
</evidence>
<dbReference type="RefSeq" id="WP_071915584.1">
    <property type="nucleotide sequence ID" value="NZ_CP017637.1"/>
</dbReference>
<dbReference type="GO" id="GO:0003755">
    <property type="term" value="F:peptidyl-prolyl cis-trans isomerase activity"/>
    <property type="evidence" value="ECO:0007669"/>
    <property type="project" value="UniProtKB-KW"/>
</dbReference>
<dbReference type="EMBL" id="CP017637">
    <property type="protein sequence ID" value="APG13483.1"/>
    <property type="molecule type" value="Genomic_DNA"/>
</dbReference>
<gene>
    <name evidence="10" type="ORF">BKD09_34535</name>
</gene>
<evidence type="ECO:0000256" key="2">
    <source>
        <dbReference type="ARBA" id="ARBA00007656"/>
    </source>
</evidence>
<accession>A0A1L3FJI5</accession>
<evidence type="ECO:0000256" key="5">
    <source>
        <dbReference type="ARBA" id="ARBA00023110"/>
    </source>
</evidence>
<evidence type="ECO:0000313" key="11">
    <source>
        <dbReference type="Proteomes" id="UP000181962"/>
    </source>
</evidence>
<evidence type="ECO:0000313" key="10">
    <source>
        <dbReference type="EMBL" id="APG13483.1"/>
    </source>
</evidence>
<proteinExistence type="inferred from homology"/>
<evidence type="ECO:0000256" key="6">
    <source>
        <dbReference type="ARBA" id="ARBA00030642"/>
    </source>
</evidence>
<dbReference type="SUPFAM" id="SSF109998">
    <property type="entry name" value="Triger factor/SurA peptide-binding domain-like"/>
    <property type="match status" value="1"/>
</dbReference>
<dbReference type="Gene3D" id="3.10.50.40">
    <property type="match status" value="1"/>
</dbReference>
<comment type="similarity">
    <text evidence="2">Belongs to the PpiC/parvulin rotamase family.</text>
</comment>
<dbReference type="InterPro" id="IPR000297">
    <property type="entry name" value="PPIase_PpiC"/>
</dbReference>
<evidence type="ECO:0000256" key="3">
    <source>
        <dbReference type="ARBA" id="ARBA00013194"/>
    </source>
</evidence>